<feature type="transmembrane region" description="Helical" evidence="7">
    <location>
        <begin position="98"/>
        <end position="122"/>
    </location>
</feature>
<keyword evidence="6 7" id="KW-0472">Membrane</keyword>
<dbReference type="Pfam" id="PF06808">
    <property type="entry name" value="DctM"/>
    <property type="match status" value="1"/>
</dbReference>
<feature type="transmembrane region" description="Helical" evidence="7">
    <location>
        <begin position="169"/>
        <end position="192"/>
    </location>
</feature>
<evidence type="ECO:0000313" key="10">
    <source>
        <dbReference type="Proteomes" id="UP001296873"/>
    </source>
</evidence>
<comment type="caution">
    <text evidence="9">The sequence shown here is derived from an EMBL/GenBank/DDBJ whole genome shotgun (WGS) entry which is preliminary data.</text>
</comment>
<dbReference type="InterPro" id="IPR010656">
    <property type="entry name" value="DctM"/>
</dbReference>
<feature type="transmembrane region" description="Helical" evidence="7">
    <location>
        <begin position="6"/>
        <end position="34"/>
    </location>
</feature>
<accession>A0ABS1DGI9</accession>
<feature type="transmembrane region" description="Helical" evidence="7">
    <location>
        <begin position="399"/>
        <end position="421"/>
    </location>
</feature>
<comment type="subunit">
    <text evidence="7">The complex comprises the extracytoplasmic solute receptor protein and the two transmembrane proteins.</text>
</comment>
<keyword evidence="3 7" id="KW-0997">Cell inner membrane</keyword>
<dbReference type="EMBL" id="NRRL01000053">
    <property type="protein sequence ID" value="MBK1669586.1"/>
    <property type="molecule type" value="Genomic_DNA"/>
</dbReference>
<evidence type="ECO:0000313" key="9">
    <source>
        <dbReference type="EMBL" id="MBK1669586.1"/>
    </source>
</evidence>
<evidence type="ECO:0000256" key="6">
    <source>
        <dbReference type="ARBA" id="ARBA00023136"/>
    </source>
</evidence>
<comment type="subcellular location">
    <subcellularLocation>
        <location evidence="1 7">Cell inner membrane</location>
        <topology evidence="1 7">Multi-pass membrane protein</topology>
    </subcellularLocation>
</comment>
<feature type="domain" description="TRAP C4-dicarboxylate transport system permease DctM subunit" evidence="8">
    <location>
        <begin position="7"/>
        <end position="415"/>
    </location>
</feature>
<dbReference type="PANTHER" id="PTHR33362">
    <property type="entry name" value="SIALIC ACID TRAP TRANSPORTER PERMEASE PROTEIN SIAT-RELATED"/>
    <property type="match status" value="1"/>
</dbReference>
<evidence type="ECO:0000256" key="7">
    <source>
        <dbReference type="RuleBase" id="RU369079"/>
    </source>
</evidence>
<evidence type="ECO:0000256" key="1">
    <source>
        <dbReference type="ARBA" id="ARBA00004429"/>
    </source>
</evidence>
<evidence type="ECO:0000256" key="3">
    <source>
        <dbReference type="ARBA" id="ARBA00022519"/>
    </source>
</evidence>
<evidence type="ECO:0000259" key="8">
    <source>
        <dbReference type="Pfam" id="PF06808"/>
    </source>
</evidence>
<dbReference type="RefSeq" id="WP_200341918.1">
    <property type="nucleotide sequence ID" value="NZ_NRRL01000053.1"/>
</dbReference>
<comment type="function">
    <text evidence="7">Part of the tripartite ATP-independent periplasmic (TRAP) transport system.</text>
</comment>
<dbReference type="PIRSF" id="PIRSF006066">
    <property type="entry name" value="HI0050"/>
    <property type="match status" value="1"/>
</dbReference>
<comment type="similarity">
    <text evidence="7">Belongs to the TRAP transporter large permease family.</text>
</comment>
<evidence type="ECO:0000256" key="5">
    <source>
        <dbReference type="ARBA" id="ARBA00022989"/>
    </source>
</evidence>
<evidence type="ECO:0000256" key="2">
    <source>
        <dbReference type="ARBA" id="ARBA00022475"/>
    </source>
</evidence>
<keyword evidence="7" id="KW-0813">Transport</keyword>
<reference evidence="9 10" key="1">
    <citation type="journal article" date="2020" name="Microorganisms">
        <title>Osmotic Adaptation and Compatible Solute Biosynthesis of Phototrophic Bacteria as Revealed from Genome Analyses.</title>
        <authorList>
            <person name="Imhoff J.F."/>
            <person name="Rahn T."/>
            <person name="Kunzel S."/>
            <person name="Keller A."/>
            <person name="Neulinger S.C."/>
        </authorList>
    </citation>
    <scope>NUCLEOTIDE SEQUENCE [LARGE SCALE GENOMIC DNA]</scope>
    <source>
        <strain evidence="9 10">DSM 9895</strain>
    </source>
</reference>
<keyword evidence="4 7" id="KW-0812">Transmembrane</keyword>
<feature type="transmembrane region" description="Helical" evidence="7">
    <location>
        <begin position="55"/>
        <end position="78"/>
    </location>
</feature>
<organism evidence="9 10">
    <name type="scientific">Rhodovibrio sodomensis</name>
    <dbReference type="NCBI Taxonomy" id="1088"/>
    <lineage>
        <taxon>Bacteria</taxon>
        <taxon>Pseudomonadati</taxon>
        <taxon>Pseudomonadota</taxon>
        <taxon>Alphaproteobacteria</taxon>
        <taxon>Rhodospirillales</taxon>
        <taxon>Rhodovibrionaceae</taxon>
        <taxon>Rhodovibrio</taxon>
    </lineage>
</organism>
<dbReference type="InterPro" id="IPR004681">
    <property type="entry name" value="TRAP_DctM"/>
</dbReference>
<name>A0ABS1DGI9_9PROT</name>
<sequence length="422" mass="43559">MTSLLIALFVVFLMIGVPVGHALLLGGGLAVTFGGNLPLSLLAQRVFSPTQSFPLVAIPFFILAGNLMMAGQFGTYLVNFAKLIVGRMRGGLGQVSVLGSLMFGGVSGSAVADATAIGNALIPVQKKEGYPAGFAAAINASSATASVLIPPSIPLIIYGLVAEVSILKLFIAGIVPAILLALTLFGLIYLQAVLRGLPASPLAGGLRGFARDLMWALPALFMPVFVVGTLRFGIATPTEVSVMAVAYAILIKLVVYRDFTLASAYQAVIAAGVMTGAVVLIIMATGLAQWILALENVPASVAAWALDTLGSPWAVILSMIVLMLAVGTFVDLPAAILLLTPIFVEIAGVIGLDPVHLGVMMVLTLSIGLYTPPVGTTLFISTAIAENKVGDTVRELVPFYAASVAVTLLVSYLPVLSVGLLS</sequence>
<gene>
    <name evidence="9" type="ORF">CKO28_16220</name>
</gene>
<keyword evidence="5 7" id="KW-1133">Transmembrane helix</keyword>
<keyword evidence="2" id="KW-1003">Cell membrane</keyword>
<comment type="caution">
    <text evidence="7">Lacks conserved residue(s) required for the propagation of feature annotation.</text>
</comment>
<feature type="transmembrane region" description="Helical" evidence="7">
    <location>
        <begin position="240"/>
        <end position="256"/>
    </location>
</feature>
<feature type="transmembrane region" description="Helical" evidence="7">
    <location>
        <begin position="134"/>
        <end position="157"/>
    </location>
</feature>
<keyword evidence="10" id="KW-1185">Reference proteome</keyword>
<protein>
    <recommendedName>
        <fullName evidence="7">TRAP transporter large permease protein</fullName>
    </recommendedName>
</protein>
<dbReference type="PANTHER" id="PTHR33362:SF2">
    <property type="entry name" value="TRAP TRANSPORTER LARGE PERMEASE PROTEIN"/>
    <property type="match status" value="1"/>
</dbReference>
<feature type="transmembrane region" description="Helical" evidence="7">
    <location>
        <begin position="268"/>
        <end position="293"/>
    </location>
</feature>
<feature type="transmembrane region" description="Helical" evidence="7">
    <location>
        <begin position="213"/>
        <end position="234"/>
    </location>
</feature>
<dbReference type="Proteomes" id="UP001296873">
    <property type="component" value="Unassembled WGS sequence"/>
</dbReference>
<proteinExistence type="inferred from homology"/>
<evidence type="ECO:0000256" key="4">
    <source>
        <dbReference type="ARBA" id="ARBA00022692"/>
    </source>
</evidence>
<dbReference type="NCBIfam" id="TIGR00786">
    <property type="entry name" value="dctM"/>
    <property type="match status" value="1"/>
</dbReference>